<name>A0A161UVA4_NODSP</name>
<reference evidence="1 2" key="1">
    <citation type="submission" date="2016-04" db="EMBL/GenBank/DDBJ databases">
        <title>Draft Genome Assembly of the Bloom-forming Cyanobacterium Nodularia spumigena Strain CENA596 in Shrimp Production Ponds.</title>
        <authorList>
            <person name="Popin R.V."/>
            <person name="Rigonato J."/>
            <person name="Abreu V.A."/>
            <person name="Andreote A.P."/>
            <person name="Silveira S.B."/>
            <person name="Odebrecht C."/>
            <person name="Fiore M.F."/>
        </authorList>
    </citation>
    <scope>NUCLEOTIDE SEQUENCE [LARGE SCALE GENOMIC DNA]</scope>
    <source>
        <strain evidence="1 2">CENA596</strain>
    </source>
</reference>
<protein>
    <recommendedName>
        <fullName evidence="3">PIN domain-containing protein</fullName>
    </recommendedName>
</protein>
<dbReference type="OrthoDB" id="518156at2"/>
<accession>A0A161UVA4</accession>
<comment type="caution">
    <text evidence="1">The sequence shown here is derived from an EMBL/GenBank/DDBJ whole genome shotgun (WGS) entry which is preliminary data.</text>
</comment>
<evidence type="ECO:0000313" key="1">
    <source>
        <dbReference type="EMBL" id="KZL49923.1"/>
    </source>
</evidence>
<evidence type="ECO:0000313" key="2">
    <source>
        <dbReference type="Proteomes" id="UP000076555"/>
    </source>
</evidence>
<dbReference type="Proteomes" id="UP000076555">
    <property type="component" value="Unassembled WGS sequence"/>
</dbReference>
<sequence>MKILYSIEPDICIINTDILINFPLDIVLPQYFLTQINHLSNSDLGNATESANTIINSLNQWEDSDLLLFKTNSEGRVYFIDESINYLKVENQYQYIDNTNLLDRYLLSLLYLSNILEAKIVFLASSPEILKKCRILNFDTLTLAEFTLNGESWLQPEMLINVETSNPDIVSEPDILDASETETTVQIQWQDIRVSQGTSNIEWLDIR</sequence>
<proteinExistence type="predicted"/>
<dbReference type="RefSeq" id="WP_063872661.1">
    <property type="nucleotide sequence ID" value="NZ_CAWMRI010000124.1"/>
</dbReference>
<gene>
    <name evidence="1" type="ORF">A2T98_10085</name>
</gene>
<organism evidence="1 2">
    <name type="scientific">Nodularia spumigena CENA596</name>
    <dbReference type="NCBI Taxonomy" id="1819295"/>
    <lineage>
        <taxon>Bacteria</taxon>
        <taxon>Bacillati</taxon>
        <taxon>Cyanobacteriota</taxon>
        <taxon>Cyanophyceae</taxon>
        <taxon>Nostocales</taxon>
        <taxon>Nodulariaceae</taxon>
        <taxon>Nodularia</taxon>
    </lineage>
</organism>
<evidence type="ECO:0008006" key="3">
    <source>
        <dbReference type="Google" id="ProtNLM"/>
    </source>
</evidence>
<dbReference type="EMBL" id="LWAJ01000124">
    <property type="protein sequence ID" value="KZL49923.1"/>
    <property type="molecule type" value="Genomic_DNA"/>
</dbReference>
<dbReference type="AlphaFoldDB" id="A0A161UVA4"/>